<dbReference type="Pfam" id="PF00672">
    <property type="entry name" value="HAMP"/>
    <property type="match status" value="1"/>
</dbReference>
<evidence type="ECO:0000313" key="12">
    <source>
        <dbReference type="EMBL" id="TMQ67357.1"/>
    </source>
</evidence>
<gene>
    <name evidence="12" type="ORF">E6K79_00130</name>
</gene>
<dbReference type="InterPro" id="IPR033463">
    <property type="entry name" value="sCache_3"/>
</dbReference>
<dbReference type="PROSITE" id="PS50885">
    <property type="entry name" value="HAMP"/>
    <property type="match status" value="1"/>
</dbReference>
<dbReference type="SUPFAM" id="SSF158472">
    <property type="entry name" value="HAMP domain-like"/>
    <property type="match status" value="1"/>
</dbReference>
<feature type="domain" description="HAMP" evidence="11">
    <location>
        <begin position="200"/>
        <end position="252"/>
    </location>
</feature>
<evidence type="ECO:0000313" key="13">
    <source>
        <dbReference type="Proteomes" id="UP000317691"/>
    </source>
</evidence>
<keyword evidence="8 10" id="KW-1133">Transmembrane helix</keyword>
<dbReference type="GO" id="GO:0016301">
    <property type="term" value="F:kinase activity"/>
    <property type="evidence" value="ECO:0007669"/>
    <property type="project" value="UniProtKB-KW"/>
</dbReference>
<dbReference type="SMART" id="SM00331">
    <property type="entry name" value="PP2C_SIG"/>
    <property type="match status" value="1"/>
</dbReference>
<feature type="transmembrane region" description="Helical" evidence="10">
    <location>
        <begin position="12"/>
        <end position="36"/>
    </location>
</feature>
<evidence type="ECO:0000256" key="2">
    <source>
        <dbReference type="ARBA" id="ARBA00022475"/>
    </source>
</evidence>
<dbReference type="CDD" id="cd18773">
    <property type="entry name" value="PDC1_HK_sensor"/>
    <property type="match status" value="1"/>
</dbReference>
<protein>
    <submittedName>
        <fullName evidence="12">HAMP domain-containing protein</fullName>
    </submittedName>
</protein>
<evidence type="ECO:0000256" key="7">
    <source>
        <dbReference type="ARBA" id="ARBA00022801"/>
    </source>
</evidence>
<evidence type="ECO:0000256" key="8">
    <source>
        <dbReference type="ARBA" id="ARBA00022989"/>
    </source>
</evidence>
<dbReference type="InterPro" id="IPR036457">
    <property type="entry name" value="PPM-type-like_dom_sf"/>
</dbReference>
<dbReference type="InterPro" id="IPR052016">
    <property type="entry name" value="Bact_Sigma-Reg"/>
</dbReference>
<dbReference type="Pfam" id="PF07228">
    <property type="entry name" value="SpoIIE"/>
    <property type="match status" value="1"/>
</dbReference>
<feature type="transmembrane region" description="Helical" evidence="10">
    <location>
        <begin position="181"/>
        <end position="203"/>
    </location>
</feature>
<evidence type="ECO:0000256" key="3">
    <source>
        <dbReference type="ARBA" id="ARBA00022553"/>
    </source>
</evidence>
<keyword evidence="4" id="KW-0808">Transferase</keyword>
<sequence>MTPILPRRTVWSIRWIVACAAVVLTTLIVLGVTSFMEKRTRNVLAREIESRLMLQARNLALTSSGAIVTDYPELTLAPLAREMQARQPELALVVVLDRHGNIQGHPDVRLLSGPYTPPPGLVPVPTTAPLGPHESITGNRQMLVASAPILNSRGEILGSALVGLNRAYVEQAMGQIRRQQFLILGAFLLAGAALSFGLMSLLLRPIGALRTGIERIGRGDLSTPIRLANRTEFGLLAEEVNSMASALMKAQTEMVERERLAREMELAQQIQRSILPSGQTVAGEFVVHGGHWAAAEVGGDYYDVIPLPDGKIALAVADVSGKGLAGCLITAMIFSLLRALRSIHHSPAELLAVLDERLGETLQRGSFVTMFYGELDSKTGRLVYSSAGHNPILVYRGQTRRTEWHRSKGIPLGAIRGGAIRRTLEDQVIDLAPGDSLVQFTDGINETSDPLGQEFGFDRMETIVSVAGPSGARGILDQLHHAVEKWRGDGLPMDDETVLVVSRDPGARPGPGAFSVDGSTLALPDAERFEAARKRGTSIQLPATLDSLVGIREWLDRSGAARGLSSGGADMLDLVLYEVCANVVEHGYGKDPARTLELWWLPGAGLAAGPGSAAGPATRGCFVLRDEGRPFRPDRAKKTDYEDPAVRKRGRGFGLDIIYRTMSAVVYHPGTNVGNITVLEWDPLKLEQQDEVPNA</sequence>
<evidence type="ECO:0000256" key="10">
    <source>
        <dbReference type="SAM" id="Phobius"/>
    </source>
</evidence>
<dbReference type="InterPro" id="IPR029151">
    <property type="entry name" value="Sensor-like_sf"/>
</dbReference>
<dbReference type="Gene3D" id="3.60.40.10">
    <property type="entry name" value="PPM-type phosphatase domain"/>
    <property type="match status" value="1"/>
</dbReference>
<dbReference type="GO" id="GO:0007165">
    <property type="term" value="P:signal transduction"/>
    <property type="evidence" value="ECO:0007669"/>
    <property type="project" value="InterPro"/>
</dbReference>
<dbReference type="GO" id="GO:0005886">
    <property type="term" value="C:plasma membrane"/>
    <property type="evidence" value="ECO:0007669"/>
    <property type="project" value="UniProtKB-SubCell"/>
</dbReference>
<dbReference type="InterPro" id="IPR003660">
    <property type="entry name" value="HAMP_dom"/>
</dbReference>
<dbReference type="InterPro" id="IPR036890">
    <property type="entry name" value="HATPase_C_sf"/>
</dbReference>
<comment type="caution">
    <text evidence="12">The sequence shown here is derived from an EMBL/GenBank/DDBJ whole genome shotgun (WGS) entry which is preliminary data.</text>
</comment>
<dbReference type="CDD" id="cd06225">
    <property type="entry name" value="HAMP"/>
    <property type="match status" value="1"/>
</dbReference>
<dbReference type="EMBL" id="VBOZ01000001">
    <property type="protein sequence ID" value="TMQ67357.1"/>
    <property type="molecule type" value="Genomic_DNA"/>
</dbReference>
<proteinExistence type="predicted"/>
<accession>A0A538TUQ9</accession>
<evidence type="ECO:0000256" key="1">
    <source>
        <dbReference type="ARBA" id="ARBA00004651"/>
    </source>
</evidence>
<evidence type="ECO:0000256" key="5">
    <source>
        <dbReference type="ARBA" id="ARBA00022692"/>
    </source>
</evidence>
<comment type="subcellular location">
    <subcellularLocation>
        <location evidence="1">Cell membrane</location>
        <topology evidence="1">Multi-pass membrane protein</topology>
    </subcellularLocation>
</comment>
<keyword evidence="7" id="KW-0378">Hydrolase</keyword>
<keyword evidence="3" id="KW-0597">Phosphoprotein</keyword>
<keyword evidence="9 10" id="KW-0472">Membrane</keyword>
<evidence type="ECO:0000259" key="11">
    <source>
        <dbReference type="PROSITE" id="PS50885"/>
    </source>
</evidence>
<dbReference type="CDD" id="cd16936">
    <property type="entry name" value="HATPase_RsbW-like"/>
    <property type="match status" value="1"/>
</dbReference>
<dbReference type="Pfam" id="PF17203">
    <property type="entry name" value="sCache_3_2"/>
    <property type="match status" value="1"/>
</dbReference>
<dbReference type="Pfam" id="PF13581">
    <property type="entry name" value="HATPase_c_2"/>
    <property type="match status" value="1"/>
</dbReference>
<reference evidence="12 13" key="1">
    <citation type="journal article" date="2019" name="Nat. Microbiol.">
        <title>Mediterranean grassland soil C-N compound turnover is dependent on rainfall and depth, and is mediated by genomically divergent microorganisms.</title>
        <authorList>
            <person name="Diamond S."/>
            <person name="Andeer P.F."/>
            <person name="Li Z."/>
            <person name="Crits-Christoph A."/>
            <person name="Burstein D."/>
            <person name="Anantharaman K."/>
            <person name="Lane K.R."/>
            <person name="Thomas B.C."/>
            <person name="Pan C."/>
            <person name="Northen T.R."/>
            <person name="Banfield J.F."/>
        </authorList>
    </citation>
    <scope>NUCLEOTIDE SEQUENCE [LARGE SCALE GENOMIC DNA]</scope>
    <source>
        <strain evidence="12">WS_9</strain>
    </source>
</reference>
<dbReference type="AlphaFoldDB" id="A0A538TUQ9"/>
<dbReference type="InterPro" id="IPR003594">
    <property type="entry name" value="HATPase_dom"/>
</dbReference>
<keyword evidence="2" id="KW-1003">Cell membrane</keyword>
<evidence type="ECO:0000256" key="6">
    <source>
        <dbReference type="ARBA" id="ARBA00022777"/>
    </source>
</evidence>
<dbReference type="SMART" id="SM00304">
    <property type="entry name" value="HAMP"/>
    <property type="match status" value="1"/>
</dbReference>
<name>A0A538TUQ9_UNCEI</name>
<dbReference type="SUPFAM" id="SSF103190">
    <property type="entry name" value="Sensory domain-like"/>
    <property type="match status" value="1"/>
</dbReference>
<organism evidence="12 13">
    <name type="scientific">Eiseniibacteriota bacterium</name>
    <dbReference type="NCBI Taxonomy" id="2212470"/>
    <lineage>
        <taxon>Bacteria</taxon>
        <taxon>Candidatus Eiseniibacteriota</taxon>
    </lineage>
</organism>
<dbReference type="Proteomes" id="UP000317691">
    <property type="component" value="Unassembled WGS sequence"/>
</dbReference>
<evidence type="ECO:0000256" key="4">
    <source>
        <dbReference type="ARBA" id="ARBA00022679"/>
    </source>
</evidence>
<dbReference type="PANTHER" id="PTHR43156:SF2">
    <property type="entry name" value="STAGE II SPORULATION PROTEIN E"/>
    <property type="match status" value="1"/>
</dbReference>
<dbReference type="InterPro" id="IPR001932">
    <property type="entry name" value="PPM-type_phosphatase-like_dom"/>
</dbReference>
<dbReference type="GO" id="GO:0016791">
    <property type="term" value="F:phosphatase activity"/>
    <property type="evidence" value="ECO:0007669"/>
    <property type="project" value="TreeGrafter"/>
</dbReference>
<dbReference type="SUPFAM" id="SSF81606">
    <property type="entry name" value="PP2C-like"/>
    <property type="match status" value="1"/>
</dbReference>
<dbReference type="Gene3D" id="6.10.340.10">
    <property type="match status" value="1"/>
</dbReference>
<evidence type="ECO:0000256" key="9">
    <source>
        <dbReference type="ARBA" id="ARBA00023136"/>
    </source>
</evidence>
<dbReference type="PANTHER" id="PTHR43156">
    <property type="entry name" value="STAGE II SPORULATION PROTEIN E-RELATED"/>
    <property type="match status" value="1"/>
</dbReference>
<keyword evidence="6" id="KW-0418">Kinase</keyword>
<keyword evidence="5 10" id="KW-0812">Transmembrane</keyword>
<dbReference type="Gene3D" id="3.30.565.10">
    <property type="entry name" value="Histidine kinase-like ATPase, C-terminal domain"/>
    <property type="match status" value="1"/>
</dbReference>